<accession>A0A3M7TCG8</accession>
<gene>
    <name evidence="1" type="ORF">BpHYR1_000994</name>
</gene>
<name>A0A3M7TCG8_BRAPC</name>
<evidence type="ECO:0000313" key="2">
    <source>
        <dbReference type="Proteomes" id="UP000276133"/>
    </source>
</evidence>
<dbReference type="Proteomes" id="UP000276133">
    <property type="component" value="Unassembled WGS sequence"/>
</dbReference>
<dbReference type="AlphaFoldDB" id="A0A3M7TCG8"/>
<keyword evidence="2" id="KW-1185">Reference proteome</keyword>
<organism evidence="1 2">
    <name type="scientific">Brachionus plicatilis</name>
    <name type="common">Marine rotifer</name>
    <name type="synonym">Brachionus muelleri</name>
    <dbReference type="NCBI Taxonomy" id="10195"/>
    <lineage>
        <taxon>Eukaryota</taxon>
        <taxon>Metazoa</taxon>
        <taxon>Spiralia</taxon>
        <taxon>Gnathifera</taxon>
        <taxon>Rotifera</taxon>
        <taxon>Eurotatoria</taxon>
        <taxon>Monogononta</taxon>
        <taxon>Pseudotrocha</taxon>
        <taxon>Ploima</taxon>
        <taxon>Brachionidae</taxon>
        <taxon>Brachionus</taxon>
    </lineage>
</organism>
<evidence type="ECO:0000313" key="1">
    <source>
        <dbReference type="EMBL" id="RNA45210.1"/>
    </source>
</evidence>
<reference evidence="1 2" key="1">
    <citation type="journal article" date="2018" name="Sci. Rep.">
        <title>Genomic signatures of local adaptation to the degree of environmental predictability in rotifers.</title>
        <authorList>
            <person name="Franch-Gras L."/>
            <person name="Hahn C."/>
            <person name="Garcia-Roger E.M."/>
            <person name="Carmona M.J."/>
            <person name="Serra M."/>
            <person name="Gomez A."/>
        </authorList>
    </citation>
    <scope>NUCLEOTIDE SEQUENCE [LARGE SCALE GENOMIC DNA]</scope>
    <source>
        <strain evidence="1">HYR1</strain>
    </source>
</reference>
<comment type="caution">
    <text evidence="1">The sequence shown here is derived from an EMBL/GenBank/DDBJ whole genome shotgun (WGS) entry which is preliminary data.</text>
</comment>
<proteinExistence type="predicted"/>
<protein>
    <submittedName>
        <fullName evidence="1">Uncharacterized protein</fullName>
    </submittedName>
</protein>
<dbReference type="EMBL" id="REGN01000007">
    <property type="protein sequence ID" value="RNA45210.1"/>
    <property type="molecule type" value="Genomic_DNA"/>
</dbReference>
<sequence>MSSIDQYPCISAFNVVRELKVRKIRSWCLRQQQMIMRYNGVNVYVRYSSEKFEIVQNSCTVVAQTTCVDVEVNSNSETNKLKTLKKGAKLPLSRE</sequence>